<dbReference type="NCBIfam" id="TIGR00383">
    <property type="entry name" value="corA"/>
    <property type="match status" value="1"/>
</dbReference>
<comment type="subcellular location">
    <subcellularLocation>
        <location evidence="1">Cell membrane</location>
        <topology evidence="1">Multi-pass membrane protein</topology>
    </subcellularLocation>
</comment>
<accession>A0A644VCS7</accession>
<dbReference type="InterPro" id="IPR045863">
    <property type="entry name" value="CorA_TM1_TM2"/>
</dbReference>
<keyword evidence="4" id="KW-1003">Cell membrane</keyword>
<name>A0A644VCS7_9ZZZZ</name>
<dbReference type="GO" id="GO:0050897">
    <property type="term" value="F:cobalt ion binding"/>
    <property type="evidence" value="ECO:0007669"/>
    <property type="project" value="TreeGrafter"/>
</dbReference>
<dbReference type="SUPFAM" id="SSF143865">
    <property type="entry name" value="CorA soluble domain-like"/>
    <property type="match status" value="1"/>
</dbReference>
<evidence type="ECO:0000256" key="6">
    <source>
        <dbReference type="ARBA" id="ARBA00022842"/>
    </source>
</evidence>
<keyword evidence="3" id="KW-0813">Transport</keyword>
<keyword evidence="6" id="KW-0460">Magnesium</keyword>
<dbReference type="GO" id="GO:0015087">
    <property type="term" value="F:cobalt ion transmembrane transporter activity"/>
    <property type="evidence" value="ECO:0007669"/>
    <property type="project" value="InterPro"/>
</dbReference>
<keyword evidence="8" id="KW-0406">Ion transport</keyword>
<evidence type="ECO:0000256" key="1">
    <source>
        <dbReference type="ARBA" id="ARBA00004651"/>
    </source>
</evidence>
<dbReference type="EMBL" id="VSSQ01000268">
    <property type="protein sequence ID" value="MPL88935.1"/>
    <property type="molecule type" value="Genomic_DNA"/>
</dbReference>
<evidence type="ECO:0000256" key="8">
    <source>
        <dbReference type="ARBA" id="ARBA00023065"/>
    </source>
</evidence>
<dbReference type="SUPFAM" id="SSF144083">
    <property type="entry name" value="Magnesium transport protein CorA, transmembrane region"/>
    <property type="match status" value="1"/>
</dbReference>
<comment type="catalytic activity">
    <reaction evidence="10">
        <text>Mg(2+)(in) = Mg(2+)(out)</text>
        <dbReference type="Rhea" id="RHEA:29827"/>
        <dbReference type="ChEBI" id="CHEBI:18420"/>
    </reaction>
</comment>
<feature type="transmembrane region" description="Helical" evidence="12">
    <location>
        <begin position="339"/>
        <end position="358"/>
    </location>
</feature>
<dbReference type="InterPro" id="IPR002523">
    <property type="entry name" value="MgTranspt_CorA/ZnTranspt_ZntB"/>
</dbReference>
<dbReference type="Gene3D" id="1.20.58.340">
    <property type="entry name" value="Magnesium transport protein CorA, transmembrane region"/>
    <property type="match status" value="2"/>
</dbReference>
<evidence type="ECO:0000256" key="5">
    <source>
        <dbReference type="ARBA" id="ARBA00022692"/>
    </source>
</evidence>
<sequence>MKKQQIKHFVKPKVTRKKKEDIGLSPYAVVFRGEKRMEKTLINAMDFDLEEVREFEITTPDQLRDLHRRTNLSWIFVNGIHDVLRLEEIAREFEIPNNILSDILNPSLRSKVEVFDKGIFVTIKLLQYQEKTDQVTIENLSLIISENTLISFREEAGPVFEPIRERIRKYNNKIRTSGSDYLAFTLLDVVVDNYIYILGALGEKIEILDDRMTTNPHKELLDEINILKREINFLRKSILPAKEMILSLAKLDVEFLQDINRLHFRELQYNINEATELSDSYREILFDQISIYHTIVSTRLNDIMRTLTIFSVIFIPLTFIVGVYGTNFDVLPELHWKNGYYIMWGVMVVIALAMLIYFSRKKWF</sequence>
<evidence type="ECO:0000256" key="2">
    <source>
        <dbReference type="ARBA" id="ARBA00009765"/>
    </source>
</evidence>
<keyword evidence="5 12" id="KW-0812">Transmembrane</keyword>
<gene>
    <name evidence="13" type="primary">corA_10</name>
    <name evidence="13" type="ORF">SDC9_34964</name>
</gene>
<evidence type="ECO:0000256" key="7">
    <source>
        <dbReference type="ARBA" id="ARBA00022989"/>
    </source>
</evidence>
<keyword evidence="7 12" id="KW-1133">Transmembrane helix</keyword>
<reference evidence="13" key="1">
    <citation type="submission" date="2019-08" db="EMBL/GenBank/DDBJ databases">
        <authorList>
            <person name="Kucharzyk K."/>
            <person name="Murdoch R.W."/>
            <person name="Higgins S."/>
            <person name="Loffler F."/>
        </authorList>
    </citation>
    <scope>NUCLEOTIDE SEQUENCE</scope>
</reference>
<evidence type="ECO:0000256" key="12">
    <source>
        <dbReference type="SAM" id="Phobius"/>
    </source>
</evidence>
<evidence type="ECO:0000256" key="11">
    <source>
        <dbReference type="ARBA" id="ARBA00045497"/>
    </source>
</evidence>
<dbReference type="Gene3D" id="3.30.460.20">
    <property type="entry name" value="CorA soluble domain-like"/>
    <property type="match status" value="1"/>
</dbReference>
<comment type="caution">
    <text evidence="13">The sequence shown here is derived from an EMBL/GenBank/DDBJ whole genome shotgun (WGS) entry which is preliminary data.</text>
</comment>
<dbReference type="GO" id="GO:0015095">
    <property type="term" value="F:magnesium ion transmembrane transporter activity"/>
    <property type="evidence" value="ECO:0007669"/>
    <property type="project" value="InterPro"/>
</dbReference>
<dbReference type="PANTHER" id="PTHR46494:SF1">
    <property type="entry name" value="CORA FAMILY METAL ION TRANSPORTER (EUROFUNG)"/>
    <property type="match status" value="1"/>
</dbReference>
<organism evidence="13">
    <name type="scientific">bioreactor metagenome</name>
    <dbReference type="NCBI Taxonomy" id="1076179"/>
    <lineage>
        <taxon>unclassified sequences</taxon>
        <taxon>metagenomes</taxon>
        <taxon>ecological metagenomes</taxon>
    </lineage>
</organism>
<dbReference type="CDD" id="cd12828">
    <property type="entry name" value="TmCorA-like_1"/>
    <property type="match status" value="1"/>
</dbReference>
<proteinExistence type="inferred from homology"/>
<comment type="similarity">
    <text evidence="2">Belongs to the CorA metal ion transporter (MIT) (TC 1.A.35) family.</text>
</comment>
<evidence type="ECO:0000256" key="4">
    <source>
        <dbReference type="ARBA" id="ARBA00022475"/>
    </source>
</evidence>
<dbReference type="GO" id="GO:0000287">
    <property type="term" value="F:magnesium ion binding"/>
    <property type="evidence" value="ECO:0007669"/>
    <property type="project" value="TreeGrafter"/>
</dbReference>
<comment type="function">
    <text evidence="11">Mediates influx of magnesium ions. Alternates between open and closed states. Activated by low cytoplasmic Mg(2+) levels. Inactive when cytoplasmic Mg(2+) levels are high.</text>
</comment>
<dbReference type="AlphaFoldDB" id="A0A644VCS7"/>
<dbReference type="Pfam" id="PF01544">
    <property type="entry name" value="CorA"/>
    <property type="match status" value="1"/>
</dbReference>
<dbReference type="InterPro" id="IPR004488">
    <property type="entry name" value="Mg/Co-transport_prot_CorA"/>
</dbReference>
<dbReference type="FunFam" id="1.20.58.340:FF:000004">
    <property type="entry name" value="Magnesium transport protein CorA"/>
    <property type="match status" value="1"/>
</dbReference>
<evidence type="ECO:0000256" key="9">
    <source>
        <dbReference type="ARBA" id="ARBA00023136"/>
    </source>
</evidence>
<dbReference type="PANTHER" id="PTHR46494">
    <property type="entry name" value="CORA FAMILY METAL ION TRANSPORTER (EUROFUNG)"/>
    <property type="match status" value="1"/>
</dbReference>
<evidence type="ECO:0000256" key="3">
    <source>
        <dbReference type="ARBA" id="ARBA00022448"/>
    </source>
</evidence>
<dbReference type="GO" id="GO:0005886">
    <property type="term" value="C:plasma membrane"/>
    <property type="evidence" value="ECO:0007669"/>
    <property type="project" value="UniProtKB-SubCell"/>
</dbReference>
<dbReference type="InterPro" id="IPR045861">
    <property type="entry name" value="CorA_cytoplasmic_dom"/>
</dbReference>
<evidence type="ECO:0000313" key="13">
    <source>
        <dbReference type="EMBL" id="MPL88935.1"/>
    </source>
</evidence>
<evidence type="ECO:0000256" key="10">
    <source>
        <dbReference type="ARBA" id="ARBA00034269"/>
    </source>
</evidence>
<feature type="transmembrane region" description="Helical" evidence="12">
    <location>
        <begin position="307"/>
        <end position="327"/>
    </location>
</feature>
<keyword evidence="9 12" id="KW-0472">Membrane</keyword>
<protein>
    <submittedName>
        <fullName evidence="13">Cobalt/magnesium transport protein CorA</fullName>
    </submittedName>
</protein>